<dbReference type="Gene3D" id="3.40.50.720">
    <property type="entry name" value="NAD(P)-binding Rossmann-like Domain"/>
    <property type="match status" value="1"/>
</dbReference>
<dbReference type="RefSeq" id="WP_090964793.1">
    <property type="nucleotide sequence ID" value="NZ_FOOA01000014.1"/>
</dbReference>
<dbReference type="PANTHER" id="PTHR42760">
    <property type="entry name" value="SHORT-CHAIN DEHYDROGENASES/REDUCTASES FAMILY MEMBER"/>
    <property type="match status" value="1"/>
</dbReference>
<name>A0A7W6BWP8_9HYPH</name>
<protein>
    <submittedName>
        <fullName evidence="3">NAD(P)-dependent dehydrogenase (Short-subunit alcohol dehydrogenase family)</fullName>
    </submittedName>
</protein>
<evidence type="ECO:0000313" key="4">
    <source>
        <dbReference type="Proteomes" id="UP000531216"/>
    </source>
</evidence>
<dbReference type="AlphaFoldDB" id="A0A7W6BWP8"/>
<dbReference type="PRINTS" id="PR00081">
    <property type="entry name" value="GDHRDH"/>
</dbReference>
<dbReference type="InterPro" id="IPR036291">
    <property type="entry name" value="NAD(P)-bd_dom_sf"/>
</dbReference>
<proteinExistence type="inferred from homology"/>
<comment type="caution">
    <text evidence="3">The sequence shown here is derived from an EMBL/GenBank/DDBJ whole genome shotgun (WGS) entry which is preliminary data.</text>
</comment>
<dbReference type="FunFam" id="3.40.50.720:FF:000084">
    <property type="entry name" value="Short-chain dehydrogenase reductase"/>
    <property type="match status" value="1"/>
</dbReference>
<sequence length="257" mass="27298">MSAVDRLRLDGRVVVVTGGAGGIGRATCRALASLGATVVAADRDEAVRSVAEDLAREGLSADWIAFDVTDSRSIDAARDEILSRHGRVDLLFANAGMAYERPGADHSDEDWQRVMRINLDGVYFTIRAFAANMLERGRGAIVATSSIAGVKVVRPELHVGYDVSKAGVAHMCRVLGVEWAKRGVRVNAVGPGYTDTVMLAEVGIKQPEIMARWMDDQPIGRLVSPDEIASAVAFLLSDAASGITAQLLMVDGGYSAA</sequence>
<keyword evidence="4" id="KW-1185">Reference proteome</keyword>
<gene>
    <name evidence="3" type="ORF">GGR05_003943</name>
</gene>
<evidence type="ECO:0000256" key="2">
    <source>
        <dbReference type="ARBA" id="ARBA00023002"/>
    </source>
</evidence>
<dbReference type="GO" id="GO:0016616">
    <property type="term" value="F:oxidoreductase activity, acting on the CH-OH group of donors, NAD or NADP as acceptor"/>
    <property type="evidence" value="ECO:0007669"/>
    <property type="project" value="TreeGrafter"/>
</dbReference>
<dbReference type="Pfam" id="PF13561">
    <property type="entry name" value="adh_short_C2"/>
    <property type="match status" value="1"/>
</dbReference>
<dbReference type="Proteomes" id="UP000531216">
    <property type="component" value="Unassembled WGS sequence"/>
</dbReference>
<dbReference type="PRINTS" id="PR00080">
    <property type="entry name" value="SDRFAMILY"/>
</dbReference>
<reference evidence="3 4" key="1">
    <citation type="submission" date="2020-08" db="EMBL/GenBank/DDBJ databases">
        <title>Genomic Encyclopedia of Type Strains, Phase IV (KMG-IV): sequencing the most valuable type-strain genomes for metagenomic binning, comparative biology and taxonomic classification.</title>
        <authorList>
            <person name="Goeker M."/>
        </authorList>
    </citation>
    <scope>NUCLEOTIDE SEQUENCE [LARGE SCALE GENOMIC DNA]</scope>
    <source>
        <strain evidence="3 4">DSM 25024</strain>
    </source>
</reference>
<evidence type="ECO:0000256" key="1">
    <source>
        <dbReference type="ARBA" id="ARBA00006484"/>
    </source>
</evidence>
<accession>A0A7W6BWP8</accession>
<evidence type="ECO:0000313" key="3">
    <source>
        <dbReference type="EMBL" id="MBB3937775.1"/>
    </source>
</evidence>
<comment type="similarity">
    <text evidence="1">Belongs to the short-chain dehydrogenases/reductases (SDR) family.</text>
</comment>
<dbReference type="PANTHER" id="PTHR42760:SF115">
    <property type="entry name" value="3-OXOACYL-[ACYL-CARRIER-PROTEIN] REDUCTASE FABG"/>
    <property type="match status" value="1"/>
</dbReference>
<dbReference type="SUPFAM" id="SSF51735">
    <property type="entry name" value="NAD(P)-binding Rossmann-fold domains"/>
    <property type="match status" value="1"/>
</dbReference>
<dbReference type="InterPro" id="IPR002347">
    <property type="entry name" value="SDR_fam"/>
</dbReference>
<dbReference type="OrthoDB" id="7568484at2"/>
<keyword evidence="2" id="KW-0560">Oxidoreductase</keyword>
<organism evidence="3 4">
    <name type="scientific">Aureimonas phyllosphaerae</name>
    <dbReference type="NCBI Taxonomy" id="1166078"/>
    <lineage>
        <taxon>Bacteria</taxon>
        <taxon>Pseudomonadati</taxon>
        <taxon>Pseudomonadota</taxon>
        <taxon>Alphaproteobacteria</taxon>
        <taxon>Hyphomicrobiales</taxon>
        <taxon>Aurantimonadaceae</taxon>
        <taxon>Aureimonas</taxon>
    </lineage>
</organism>
<dbReference type="EMBL" id="JACIDO010000011">
    <property type="protein sequence ID" value="MBB3937775.1"/>
    <property type="molecule type" value="Genomic_DNA"/>
</dbReference>